<dbReference type="PANTHER" id="PTHR39337">
    <property type="entry name" value="BLR5642 PROTEIN"/>
    <property type="match status" value="1"/>
</dbReference>
<dbReference type="Pfam" id="PF04343">
    <property type="entry name" value="DUF488"/>
    <property type="match status" value="1"/>
</dbReference>
<reference evidence="1" key="1">
    <citation type="submission" date="2021-02" db="EMBL/GenBank/DDBJ databases">
        <authorList>
            <person name="Nowell W R."/>
        </authorList>
    </citation>
    <scope>NUCLEOTIDE SEQUENCE</scope>
</reference>
<name>A0A818A060_9BILA</name>
<dbReference type="Proteomes" id="UP000663825">
    <property type="component" value="Unassembled WGS sequence"/>
</dbReference>
<dbReference type="EMBL" id="CAJOBP010000904">
    <property type="protein sequence ID" value="CAF4233610.1"/>
    <property type="molecule type" value="Genomic_DNA"/>
</dbReference>
<evidence type="ECO:0000313" key="2">
    <source>
        <dbReference type="EMBL" id="CAF4233610.1"/>
    </source>
</evidence>
<evidence type="ECO:0000313" key="1">
    <source>
        <dbReference type="EMBL" id="CAF3397522.1"/>
    </source>
</evidence>
<comment type="caution">
    <text evidence="1">The sequence shown here is derived from an EMBL/GenBank/DDBJ whole genome shotgun (WGS) entry which is preliminary data.</text>
</comment>
<protein>
    <recommendedName>
        <fullName evidence="5">DUF488 domain-containing protein</fullName>
    </recommendedName>
</protein>
<evidence type="ECO:0000313" key="4">
    <source>
        <dbReference type="Proteomes" id="UP000663873"/>
    </source>
</evidence>
<keyword evidence="4" id="KW-1185">Reference proteome</keyword>
<dbReference type="InterPro" id="IPR014519">
    <property type="entry name" value="UCP024492"/>
</dbReference>
<dbReference type="Proteomes" id="UP000663873">
    <property type="component" value="Unassembled WGS sequence"/>
</dbReference>
<proteinExistence type="predicted"/>
<organism evidence="1 3">
    <name type="scientific">Rotaria socialis</name>
    <dbReference type="NCBI Taxonomy" id="392032"/>
    <lineage>
        <taxon>Eukaryota</taxon>
        <taxon>Metazoa</taxon>
        <taxon>Spiralia</taxon>
        <taxon>Gnathifera</taxon>
        <taxon>Rotifera</taxon>
        <taxon>Eurotatoria</taxon>
        <taxon>Bdelloidea</taxon>
        <taxon>Philodinida</taxon>
        <taxon>Philodinidae</taxon>
        <taxon>Rotaria</taxon>
    </lineage>
</organism>
<sequence length="184" mass="20996">MVHTIYTIGHSSHDLSNFFSILKLYNIDQIVDIRRSPRSTSYPHFNIDQLKEECSLSRSSFKYSFQGDILGGRRRRCKSIATLNNGLLDRDSHAYADHMQRIEFHQCVNKLVLSSLTSSLVLMCSENNPEQCHRSLLADYLCLVHHSHVAHILFNGETCAHQVNTLAQVNDENNTCIYPGMLSN</sequence>
<evidence type="ECO:0008006" key="5">
    <source>
        <dbReference type="Google" id="ProtNLM"/>
    </source>
</evidence>
<accession>A0A818A060</accession>
<dbReference type="AlphaFoldDB" id="A0A818A060"/>
<evidence type="ECO:0000313" key="3">
    <source>
        <dbReference type="Proteomes" id="UP000663825"/>
    </source>
</evidence>
<dbReference type="PIRSF" id="PIRSF024492">
    <property type="entry name" value="UCP024492"/>
    <property type="match status" value="1"/>
</dbReference>
<gene>
    <name evidence="1" type="ORF">TIS948_LOCUS27397</name>
    <name evidence="2" type="ORF">UJA718_LOCUS8489</name>
</gene>
<dbReference type="PANTHER" id="PTHR39337:SF1">
    <property type="entry name" value="BLR5642 PROTEIN"/>
    <property type="match status" value="1"/>
</dbReference>
<dbReference type="InterPro" id="IPR007438">
    <property type="entry name" value="DUF488"/>
</dbReference>
<dbReference type="EMBL" id="CAJNXB010004889">
    <property type="protein sequence ID" value="CAF3397522.1"/>
    <property type="molecule type" value="Genomic_DNA"/>
</dbReference>
<dbReference type="OrthoDB" id="9998367at2759"/>